<dbReference type="SUPFAM" id="SSF53474">
    <property type="entry name" value="alpha/beta-Hydrolases"/>
    <property type="match status" value="1"/>
</dbReference>
<proteinExistence type="predicted"/>
<keyword evidence="2" id="KW-1185">Reference proteome</keyword>
<evidence type="ECO:0008006" key="3">
    <source>
        <dbReference type="Google" id="ProtNLM"/>
    </source>
</evidence>
<gene>
    <name evidence="1" type="ORF">LTR32_000296</name>
</gene>
<dbReference type="Proteomes" id="UP001308179">
    <property type="component" value="Unassembled WGS sequence"/>
</dbReference>
<evidence type="ECO:0000313" key="2">
    <source>
        <dbReference type="Proteomes" id="UP001308179"/>
    </source>
</evidence>
<dbReference type="Gene3D" id="3.40.50.1820">
    <property type="entry name" value="alpha/beta hydrolase"/>
    <property type="match status" value="1"/>
</dbReference>
<organism evidence="1 2">
    <name type="scientific">Rachicladosporium monterosium</name>
    <dbReference type="NCBI Taxonomy" id="1507873"/>
    <lineage>
        <taxon>Eukaryota</taxon>
        <taxon>Fungi</taxon>
        <taxon>Dikarya</taxon>
        <taxon>Ascomycota</taxon>
        <taxon>Pezizomycotina</taxon>
        <taxon>Dothideomycetes</taxon>
        <taxon>Dothideomycetidae</taxon>
        <taxon>Cladosporiales</taxon>
        <taxon>Cladosporiaceae</taxon>
        <taxon>Rachicladosporium</taxon>
    </lineage>
</organism>
<protein>
    <recommendedName>
        <fullName evidence="3">Carboxylesterase type B domain-containing protein</fullName>
    </recommendedName>
</protein>
<dbReference type="EMBL" id="JAVRRR010000007">
    <property type="protein sequence ID" value="KAK5148403.1"/>
    <property type="molecule type" value="Genomic_DNA"/>
</dbReference>
<sequence length="189" mass="20519">MTQTNQVEETTDARALFPFAGPAFFSRLYQLYPASDYNSTFYQRQTWFGDYIINCPTYIMATNAVDRNTNSSAVFKLTFAAGSELHGATSTFLASNVTGFPSANNATLAQIMASYWISFATTYDPNPARVASAPFWPSYVSNGAGSAAVGESVGFDTLAVTYTTIAPAADPDVGAKCDFFYAHQYQVQN</sequence>
<name>A0ABR0LHV5_9PEZI</name>
<reference evidence="1 2" key="1">
    <citation type="submission" date="2023-08" db="EMBL/GenBank/DDBJ databases">
        <title>Black Yeasts Isolated from many extreme environments.</title>
        <authorList>
            <person name="Coleine C."/>
            <person name="Stajich J.E."/>
            <person name="Selbmann L."/>
        </authorList>
    </citation>
    <scope>NUCLEOTIDE SEQUENCE [LARGE SCALE GENOMIC DNA]</scope>
    <source>
        <strain evidence="1 2">CCFEE 5386</strain>
    </source>
</reference>
<accession>A0ABR0LHV5</accession>
<evidence type="ECO:0000313" key="1">
    <source>
        <dbReference type="EMBL" id="KAK5148403.1"/>
    </source>
</evidence>
<comment type="caution">
    <text evidence="1">The sequence shown here is derived from an EMBL/GenBank/DDBJ whole genome shotgun (WGS) entry which is preliminary data.</text>
</comment>
<dbReference type="InterPro" id="IPR029058">
    <property type="entry name" value="AB_hydrolase_fold"/>
</dbReference>